<dbReference type="NCBIfam" id="NF011202">
    <property type="entry name" value="PRK14608.1"/>
    <property type="match status" value="1"/>
</dbReference>
<comment type="function">
    <text evidence="10">Catalyzes the phosphorylation of the position 2 hydroxy group of 4-diphosphocytidyl-2C-methyl-D-erythritol.</text>
</comment>
<evidence type="ECO:0000256" key="4">
    <source>
        <dbReference type="ARBA" id="ARBA00022679"/>
    </source>
</evidence>
<dbReference type="PANTHER" id="PTHR43527">
    <property type="entry name" value="4-DIPHOSPHOCYTIDYL-2-C-METHYL-D-ERYTHRITOL KINASE, CHLOROPLASTIC"/>
    <property type="match status" value="1"/>
</dbReference>
<sequence length="283" mass="30633">MTSLSLIAPAKLNLFLHINGRRADGYHELETLFVFLNYGDQLDFTVNPNGQIQLSCDNQALANNDNLIIKAARALKEHSHALLGVDIHLTKRLPMGGGVGGGSSDAATTLLALNQLWQCGYTLDQLAEIGLTLGADVPVFVRGFAAIAHGIGEQLEAVDLPPSWYLVVHPNVHISTQAIFTHPDLPRDTPKLSGPWQSAKLYNDCESLVKKLAPEVEKTLLWLLEYAPSRMTGTGACCFASFAEEADALKALNALPAHWQGFVAQSVNLSPAHLELNAKLNLL</sequence>
<dbReference type="GO" id="GO:0050515">
    <property type="term" value="F:4-(cytidine 5'-diphospho)-2-C-methyl-D-erythritol kinase activity"/>
    <property type="evidence" value="ECO:0007669"/>
    <property type="project" value="UniProtKB-UniRule"/>
</dbReference>
<comment type="catalytic activity">
    <reaction evidence="10">
        <text>4-CDP-2-C-methyl-D-erythritol + ATP = 4-CDP-2-C-methyl-D-erythritol 2-phosphate + ADP + H(+)</text>
        <dbReference type="Rhea" id="RHEA:18437"/>
        <dbReference type="ChEBI" id="CHEBI:15378"/>
        <dbReference type="ChEBI" id="CHEBI:30616"/>
        <dbReference type="ChEBI" id="CHEBI:57823"/>
        <dbReference type="ChEBI" id="CHEBI:57919"/>
        <dbReference type="ChEBI" id="CHEBI:456216"/>
        <dbReference type="EC" id="2.7.1.148"/>
    </reaction>
</comment>
<dbReference type="NCBIfam" id="TIGR00154">
    <property type="entry name" value="ispE"/>
    <property type="match status" value="1"/>
</dbReference>
<dbReference type="InterPro" id="IPR014721">
    <property type="entry name" value="Ribsml_uS5_D2-typ_fold_subgr"/>
</dbReference>
<keyword evidence="5 10" id="KW-0547">Nucleotide-binding</keyword>
<dbReference type="InterPro" id="IPR036554">
    <property type="entry name" value="GHMP_kinase_C_sf"/>
</dbReference>
<gene>
    <name evidence="10" type="primary">ispE</name>
    <name evidence="13" type="ORF">B1199_04615</name>
</gene>
<evidence type="ECO:0000313" key="13">
    <source>
        <dbReference type="EMBL" id="OUL59543.1"/>
    </source>
</evidence>
<dbReference type="SUPFAM" id="SSF55060">
    <property type="entry name" value="GHMP Kinase, C-terminal domain"/>
    <property type="match status" value="1"/>
</dbReference>
<evidence type="ECO:0000256" key="9">
    <source>
        <dbReference type="ARBA" id="ARBA00032554"/>
    </source>
</evidence>
<feature type="binding site" evidence="10">
    <location>
        <begin position="94"/>
        <end position="104"/>
    </location>
    <ligand>
        <name>ATP</name>
        <dbReference type="ChEBI" id="CHEBI:30616"/>
    </ligand>
</feature>
<dbReference type="Proteomes" id="UP000194841">
    <property type="component" value="Unassembled WGS sequence"/>
</dbReference>
<comment type="pathway">
    <text evidence="10">Isoprenoid biosynthesis; isopentenyl diphosphate biosynthesis via DXP pathway; isopentenyl diphosphate from 1-deoxy-D-xylulose 5-phosphate: step 3/6.</text>
</comment>
<keyword evidence="6 10" id="KW-0418">Kinase</keyword>
<dbReference type="InterPro" id="IPR013750">
    <property type="entry name" value="GHMP_kinase_C_dom"/>
</dbReference>
<organism evidence="13 14">
    <name type="scientific">Pseudoalteromonas ulvae</name>
    <dbReference type="NCBI Taxonomy" id="107327"/>
    <lineage>
        <taxon>Bacteria</taxon>
        <taxon>Pseudomonadati</taxon>
        <taxon>Pseudomonadota</taxon>
        <taxon>Gammaproteobacteria</taxon>
        <taxon>Alteromonadales</taxon>
        <taxon>Pseudoalteromonadaceae</taxon>
        <taxon>Pseudoalteromonas</taxon>
    </lineage>
</organism>
<feature type="active site" evidence="10">
    <location>
        <position position="11"/>
    </location>
</feature>
<keyword evidence="7 10" id="KW-0067">ATP-binding</keyword>
<dbReference type="InterPro" id="IPR020568">
    <property type="entry name" value="Ribosomal_Su5_D2-typ_SF"/>
</dbReference>
<dbReference type="Pfam" id="PF08544">
    <property type="entry name" value="GHMP_kinases_C"/>
    <property type="match status" value="1"/>
</dbReference>
<dbReference type="EC" id="2.7.1.148" evidence="2 10"/>
<feature type="domain" description="GHMP kinase C-terminal" evidence="12">
    <location>
        <begin position="205"/>
        <end position="259"/>
    </location>
</feature>
<dbReference type="PIRSF" id="PIRSF010376">
    <property type="entry name" value="IspE"/>
    <property type="match status" value="1"/>
</dbReference>
<dbReference type="GO" id="GO:0019288">
    <property type="term" value="P:isopentenyl diphosphate biosynthetic process, methylerythritol 4-phosphate pathway"/>
    <property type="evidence" value="ECO:0007669"/>
    <property type="project" value="UniProtKB-UniRule"/>
</dbReference>
<dbReference type="EMBL" id="MWPV01000001">
    <property type="protein sequence ID" value="OUL59543.1"/>
    <property type="molecule type" value="Genomic_DNA"/>
</dbReference>
<evidence type="ECO:0000256" key="5">
    <source>
        <dbReference type="ARBA" id="ARBA00022741"/>
    </source>
</evidence>
<evidence type="ECO:0000259" key="11">
    <source>
        <dbReference type="Pfam" id="PF00288"/>
    </source>
</evidence>
<dbReference type="HAMAP" id="MF_00061">
    <property type="entry name" value="IspE"/>
    <property type="match status" value="1"/>
</dbReference>
<dbReference type="InterPro" id="IPR006204">
    <property type="entry name" value="GHMP_kinase_N_dom"/>
</dbReference>
<comment type="similarity">
    <text evidence="1 10">Belongs to the GHMP kinase family. IspE subfamily.</text>
</comment>
<evidence type="ECO:0000256" key="7">
    <source>
        <dbReference type="ARBA" id="ARBA00022840"/>
    </source>
</evidence>
<protein>
    <recommendedName>
        <fullName evidence="3 10">4-diphosphocytidyl-2-C-methyl-D-erythritol kinase</fullName>
        <shortName evidence="10">CMK</shortName>
        <ecNumber evidence="2 10">2.7.1.148</ecNumber>
    </recommendedName>
    <alternativeName>
        <fullName evidence="9 10">4-(cytidine-5'-diphospho)-2-C-methyl-D-erythritol kinase</fullName>
    </alternativeName>
</protein>
<evidence type="ECO:0000256" key="3">
    <source>
        <dbReference type="ARBA" id="ARBA00017473"/>
    </source>
</evidence>
<dbReference type="OrthoDB" id="9809438at2"/>
<evidence type="ECO:0000256" key="6">
    <source>
        <dbReference type="ARBA" id="ARBA00022777"/>
    </source>
</evidence>
<evidence type="ECO:0000256" key="2">
    <source>
        <dbReference type="ARBA" id="ARBA00012052"/>
    </source>
</evidence>
<accession>A0A244CV83</accession>
<dbReference type="UniPathway" id="UPA00056">
    <property type="reaction ID" value="UER00094"/>
</dbReference>
<dbReference type="Gene3D" id="3.30.70.890">
    <property type="entry name" value="GHMP kinase, C-terminal domain"/>
    <property type="match status" value="1"/>
</dbReference>
<reference evidence="13 14" key="1">
    <citation type="submission" date="2017-02" db="EMBL/GenBank/DDBJ databases">
        <title>Pseudoalteromonas ulvae TC14 Genome.</title>
        <authorList>
            <person name="Molmeret M."/>
        </authorList>
    </citation>
    <scope>NUCLEOTIDE SEQUENCE [LARGE SCALE GENOMIC DNA]</scope>
    <source>
        <strain evidence="13">TC14</strain>
    </source>
</reference>
<dbReference type="PANTHER" id="PTHR43527:SF2">
    <property type="entry name" value="4-DIPHOSPHOCYTIDYL-2-C-METHYL-D-ERYTHRITOL KINASE, CHLOROPLASTIC"/>
    <property type="match status" value="1"/>
</dbReference>
<dbReference type="Gene3D" id="3.30.230.10">
    <property type="match status" value="1"/>
</dbReference>
<dbReference type="GO" id="GO:0016114">
    <property type="term" value="P:terpenoid biosynthetic process"/>
    <property type="evidence" value="ECO:0007669"/>
    <property type="project" value="UniProtKB-UniRule"/>
</dbReference>
<dbReference type="SUPFAM" id="SSF54211">
    <property type="entry name" value="Ribosomal protein S5 domain 2-like"/>
    <property type="match status" value="1"/>
</dbReference>
<dbReference type="RefSeq" id="WP_086742933.1">
    <property type="nucleotide sequence ID" value="NZ_MWPV01000001.1"/>
</dbReference>
<keyword evidence="4 10" id="KW-0808">Transferase</keyword>
<feature type="active site" evidence="10">
    <location>
        <position position="136"/>
    </location>
</feature>
<evidence type="ECO:0000259" key="12">
    <source>
        <dbReference type="Pfam" id="PF08544"/>
    </source>
</evidence>
<name>A0A244CV83_PSEDV</name>
<dbReference type="GO" id="GO:0005524">
    <property type="term" value="F:ATP binding"/>
    <property type="evidence" value="ECO:0007669"/>
    <property type="project" value="UniProtKB-UniRule"/>
</dbReference>
<proteinExistence type="inferred from homology"/>
<evidence type="ECO:0000256" key="8">
    <source>
        <dbReference type="ARBA" id="ARBA00023229"/>
    </source>
</evidence>
<dbReference type="InterPro" id="IPR004424">
    <property type="entry name" value="IspE"/>
</dbReference>
<dbReference type="AlphaFoldDB" id="A0A244CV83"/>
<comment type="caution">
    <text evidence="13">The sequence shown here is derived from an EMBL/GenBank/DDBJ whole genome shotgun (WGS) entry which is preliminary data.</text>
</comment>
<dbReference type="Pfam" id="PF00288">
    <property type="entry name" value="GHMP_kinases_N"/>
    <property type="match status" value="1"/>
</dbReference>
<evidence type="ECO:0000256" key="1">
    <source>
        <dbReference type="ARBA" id="ARBA00009684"/>
    </source>
</evidence>
<evidence type="ECO:0000256" key="10">
    <source>
        <dbReference type="HAMAP-Rule" id="MF_00061"/>
    </source>
</evidence>
<keyword evidence="14" id="KW-1185">Reference proteome</keyword>
<feature type="domain" description="GHMP kinase N-terminal" evidence="11">
    <location>
        <begin position="66"/>
        <end position="143"/>
    </location>
</feature>
<evidence type="ECO:0000313" key="14">
    <source>
        <dbReference type="Proteomes" id="UP000194841"/>
    </source>
</evidence>
<keyword evidence="8 10" id="KW-0414">Isoprene biosynthesis</keyword>